<accession>A0A1E1L8R2</accession>
<evidence type="ECO:0000313" key="8">
    <source>
        <dbReference type="EMBL" id="CZT06941.1"/>
    </source>
</evidence>
<proteinExistence type="predicted"/>
<feature type="region of interest" description="Disordered" evidence="5">
    <location>
        <begin position="198"/>
        <end position="352"/>
    </location>
</feature>
<comment type="subcellular location">
    <subcellularLocation>
        <location evidence="1">Membrane</location>
        <topology evidence="1">Multi-pass membrane protein</topology>
    </subcellularLocation>
</comment>
<dbReference type="Pfam" id="PF01284">
    <property type="entry name" value="MARVEL"/>
    <property type="match status" value="1"/>
</dbReference>
<feature type="compositionally biased region" description="Pro residues" evidence="5">
    <location>
        <begin position="264"/>
        <end position="308"/>
    </location>
</feature>
<keyword evidence="2 6" id="KW-0812">Transmembrane</keyword>
<feature type="transmembrane region" description="Helical" evidence="6">
    <location>
        <begin position="144"/>
        <end position="170"/>
    </location>
</feature>
<evidence type="ECO:0000256" key="5">
    <source>
        <dbReference type="SAM" id="MobiDB-lite"/>
    </source>
</evidence>
<feature type="transmembrane region" description="Helical" evidence="6">
    <location>
        <begin position="13"/>
        <end position="37"/>
    </location>
</feature>
<keyword evidence="3 6" id="KW-1133">Transmembrane helix</keyword>
<feature type="compositionally biased region" description="Polar residues" evidence="5">
    <location>
        <begin position="335"/>
        <end position="344"/>
    </location>
</feature>
<evidence type="ECO:0000256" key="2">
    <source>
        <dbReference type="ARBA" id="ARBA00022692"/>
    </source>
</evidence>
<protein>
    <recommendedName>
        <fullName evidence="7">MARVEL domain-containing protein</fullName>
    </recommendedName>
</protein>
<name>A0A1E1L8R2_9HELO</name>
<dbReference type="PANTHER" id="PTHR37451:SF4">
    <property type="entry name" value="MARVEL DOMAIN-CONTAINING PROTEIN"/>
    <property type="match status" value="1"/>
</dbReference>
<reference evidence="9" key="1">
    <citation type="submission" date="2016-03" db="EMBL/GenBank/DDBJ databases">
        <authorList>
            <person name="Guldener U."/>
        </authorList>
    </citation>
    <scope>NUCLEOTIDE SEQUENCE [LARGE SCALE GENOMIC DNA]</scope>
    <source>
        <strain evidence="9">04CH-RAC-A.6.1</strain>
    </source>
</reference>
<evidence type="ECO:0000313" key="9">
    <source>
        <dbReference type="Proteomes" id="UP000178912"/>
    </source>
</evidence>
<evidence type="ECO:0000256" key="4">
    <source>
        <dbReference type="ARBA" id="ARBA00023136"/>
    </source>
</evidence>
<feature type="transmembrane region" description="Helical" evidence="6">
    <location>
        <begin position="76"/>
        <end position="97"/>
    </location>
</feature>
<evidence type="ECO:0000256" key="1">
    <source>
        <dbReference type="ARBA" id="ARBA00004141"/>
    </source>
</evidence>
<dbReference type="PANTHER" id="PTHR37451">
    <property type="entry name" value="MARVEL DOMAIN"/>
    <property type="match status" value="1"/>
</dbReference>
<dbReference type="AlphaFoldDB" id="A0A1E1L8R2"/>
<dbReference type="OrthoDB" id="5325022at2759"/>
<evidence type="ECO:0000256" key="3">
    <source>
        <dbReference type="ARBA" id="ARBA00022989"/>
    </source>
</evidence>
<dbReference type="Proteomes" id="UP000178912">
    <property type="component" value="Unassembled WGS sequence"/>
</dbReference>
<feature type="compositionally biased region" description="Pro residues" evidence="5">
    <location>
        <begin position="233"/>
        <end position="257"/>
    </location>
</feature>
<dbReference type="InterPro" id="IPR008253">
    <property type="entry name" value="Marvel"/>
</dbReference>
<organism evidence="8 9">
    <name type="scientific">Rhynchosporium agropyri</name>
    <dbReference type="NCBI Taxonomy" id="914238"/>
    <lineage>
        <taxon>Eukaryota</taxon>
        <taxon>Fungi</taxon>
        <taxon>Dikarya</taxon>
        <taxon>Ascomycota</taxon>
        <taxon>Pezizomycotina</taxon>
        <taxon>Leotiomycetes</taxon>
        <taxon>Helotiales</taxon>
        <taxon>Ploettnerulaceae</taxon>
        <taxon>Rhynchosporium</taxon>
    </lineage>
</organism>
<sequence length="352" mass="39074">MEDEKPVTSRHPIWVPIVHLAQIFFSVVVLGLSGWLIHGKYFDTLGYDIFTSLLTWLVVAYILITTHMSSFAKFSHIFLVIAANAVLVIFWLAAMGATARLRSRFKYDVTVYGCYGDGSNIDSSTCLVGRKLEQRAAVATTTGLAVMSGIAGVSALVMLLSIATLVNAVLTWKNSRSTATAGTSAQVQVLPQKQEQQGEGYQMAAQPQFASAPAQQQQLYAPPQHYAPSPQQTYPPPPQNQQIYTPPPQQAYPPPPQNQQIYTPPYPPPPQNQQIYTPPPQQAYPPPPQNQQIYTPPPQQAYPPPPQKLSPLPQGYELQNHQRQQQQYVQPQQQHMTSSPQQGHSELYTPVH</sequence>
<keyword evidence="4 6" id="KW-0472">Membrane</keyword>
<evidence type="ECO:0000256" key="6">
    <source>
        <dbReference type="SAM" id="Phobius"/>
    </source>
</evidence>
<feature type="compositionally biased region" description="Low complexity" evidence="5">
    <location>
        <begin position="198"/>
        <end position="232"/>
    </location>
</feature>
<dbReference type="EMBL" id="FJUX01000090">
    <property type="protein sequence ID" value="CZT06941.1"/>
    <property type="molecule type" value="Genomic_DNA"/>
</dbReference>
<feature type="transmembrane region" description="Helical" evidence="6">
    <location>
        <begin position="44"/>
        <end position="64"/>
    </location>
</feature>
<gene>
    <name evidence="8" type="ORF">RAG0_12533</name>
</gene>
<dbReference type="GO" id="GO:0016020">
    <property type="term" value="C:membrane"/>
    <property type="evidence" value="ECO:0007669"/>
    <property type="project" value="UniProtKB-SubCell"/>
</dbReference>
<keyword evidence="9" id="KW-1185">Reference proteome</keyword>
<feature type="domain" description="MARVEL" evidence="7">
    <location>
        <begin position="17"/>
        <end position="123"/>
    </location>
</feature>
<evidence type="ECO:0000259" key="7">
    <source>
        <dbReference type="Pfam" id="PF01284"/>
    </source>
</evidence>
<feature type="compositionally biased region" description="Low complexity" evidence="5">
    <location>
        <begin position="309"/>
        <end position="334"/>
    </location>
</feature>